<evidence type="ECO:0000313" key="13">
    <source>
        <dbReference type="EMBL" id="AJC73530.1"/>
    </source>
</evidence>
<dbReference type="InterPro" id="IPR004881">
    <property type="entry name" value="Ribosome_biogen_GTPase_RsgA"/>
</dbReference>
<dbReference type="STRING" id="1123384.AJ81_04155"/>
<comment type="similarity">
    <text evidence="10">Belongs to the TRAFAC class YlqF/YawG GTPase family. RsgA subfamily.</text>
</comment>
<comment type="function">
    <text evidence="10">One of several proteins that assist in the late maturation steps of the functional core of the 30S ribosomal subunit. Helps release RbfA from mature subunits. May play a role in the assembly of ribosomal proteins into the subunit. Circularly permuted GTPase that catalyzes slow GTP hydrolysis, GTPase activity is stimulated by the 30S ribosomal subunit.</text>
</comment>
<keyword evidence="1 10" id="KW-0963">Cytoplasm</keyword>
<dbReference type="Pfam" id="PF03193">
    <property type="entry name" value="RsgA_GTPase"/>
    <property type="match status" value="1"/>
</dbReference>
<reference evidence="13 14" key="1">
    <citation type="submission" date="2014-01" db="EMBL/GenBank/DDBJ databases">
        <title>Genome sequencing of Thermotog hypogea.</title>
        <authorList>
            <person name="Zhang X."/>
            <person name="Alvare G."/>
            <person name="Fristensky B."/>
            <person name="Chen L."/>
            <person name="Suen T."/>
            <person name="Chen Q."/>
            <person name="Ma K."/>
        </authorList>
    </citation>
    <scope>NUCLEOTIDE SEQUENCE [LARGE SCALE GENOMIC DNA]</scope>
    <source>
        <strain evidence="13 14">DSM 11164</strain>
    </source>
</reference>
<dbReference type="PATRIC" id="fig|1123384.7.peg.813"/>
<feature type="binding site" evidence="10">
    <location>
        <begin position="116"/>
        <end position="119"/>
    </location>
    <ligand>
        <name>GTP</name>
        <dbReference type="ChEBI" id="CHEBI:37565"/>
    </ligand>
</feature>
<dbReference type="AlphaFoldDB" id="A0A0X1KQQ6"/>
<dbReference type="PROSITE" id="PS51721">
    <property type="entry name" value="G_CP"/>
    <property type="match status" value="1"/>
</dbReference>
<dbReference type="InterPro" id="IPR027417">
    <property type="entry name" value="P-loop_NTPase"/>
</dbReference>
<dbReference type="Pfam" id="PF16745">
    <property type="entry name" value="RsgA_N"/>
    <property type="match status" value="1"/>
</dbReference>
<dbReference type="InterPro" id="IPR030378">
    <property type="entry name" value="G_CP_dom"/>
</dbReference>
<dbReference type="GO" id="GO:0005737">
    <property type="term" value="C:cytoplasm"/>
    <property type="evidence" value="ECO:0007669"/>
    <property type="project" value="UniProtKB-SubCell"/>
</dbReference>
<organism evidence="13 14">
    <name type="scientific">Pseudothermotoga hypogea DSM 11164 = NBRC 106472</name>
    <dbReference type="NCBI Taxonomy" id="1123384"/>
    <lineage>
        <taxon>Bacteria</taxon>
        <taxon>Thermotogati</taxon>
        <taxon>Thermotogota</taxon>
        <taxon>Thermotogae</taxon>
        <taxon>Thermotogales</taxon>
        <taxon>Thermotogaceae</taxon>
        <taxon>Pseudothermotoga</taxon>
    </lineage>
</organism>
<dbReference type="OrthoDB" id="9809485at2"/>
<feature type="binding site" evidence="10">
    <location>
        <position position="250"/>
    </location>
    <ligand>
        <name>Zn(2+)</name>
        <dbReference type="ChEBI" id="CHEBI:29105"/>
    </ligand>
</feature>
<name>A0A0X1KQQ6_9THEM</name>
<dbReference type="PaxDb" id="1123384-AJ81_04155"/>
<feature type="binding site" evidence="10">
    <location>
        <position position="263"/>
    </location>
    <ligand>
        <name>Zn(2+)</name>
        <dbReference type="ChEBI" id="CHEBI:29105"/>
    </ligand>
</feature>
<comment type="subcellular location">
    <subcellularLocation>
        <location evidence="10">Cytoplasm</location>
    </subcellularLocation>
</comment>
<dbReference type="Gene3D" id="1.10.40.50">
    <property type="entry name" value="Probable gtpase engc, domain 3"/>
    <property type="match status" value="1"/>
</dbReference>
<evidence type="ECO:0000256" key="2">
    <source>
        <dbReference type="ARBA" id="ARBA00022517"/>
    </source>
</evidence>
<feature type="binding site" evidence="10">
    <location>
        <position position="255"/>
    </location>
    <ligand>
        <name>Zn(2+)</name>
        <dbReference type="ChEBI" id="CHEBI:29105"/>
    </ligand>
</feature>
<dbReference type="KEGG" id="phy:AJ81_04155"/>
<dbReference type="EC" id="3.6.1.-" evidence="10"/>
<evidence type="ECO:0000256" key="8">
    <source>
        <dbReference type="ARBA" id="ARBA00022884"/>
    </source>
</evidence>
<keyword evidence="3 10" id="KW-0479">Metal-binding</keyword>
<evidence type="ECO:0000256" key="1">
    <source>
        <dbReference type="ARBA" id="ARBA00022490"/>
    </source>
</evidence>
<dbReference type="SUPFAM" id="SSF50249">
    <property type="entry name" value="Nucleic acid-binding proteins"/>
    <property type="match status" value="1"/>
</dbReference>
<dbReference type="InterPro" id="IPR012340">
    <property type="entry name" value="NA-bd_OB-fold"/>
</dbReference>
<dbReference type="Proteomes" id="UP000077469">
    <property type="component" value="Chromosome"/>
</dbReference>
<dbReference type="Gene3D" id="2.40.50.140">
    <property type="entry name" value="Nucleic acid-binding proteins"/>
    <property type="match status" value="1"/>
</dbReference>
<dbReference type="NCBIfam" id="TIGR00157">
    <property type="entry name" value="ribosome small subunit-dependent GTPase A"/>
    <property type="match status" value="1"/>
</dbReference>
<keyword evidence="2 10" id="KW-0690">Ribosome biogenesis</keyword>
<keyword evidence="5 10" id="KW-0547">Nucleotide-binding</keyword>
<feature type="binding site" evidence="10">
    <location>
        <begin position="169"/>
        <end position="177"/>
    </location>
    <ligand>
        <name>GTP</name>
        <dbReference type="ChEBI" id="CHEBI:37565"/>
    </ligand>
</feature>
<dbReference type="PANTHER" id="PTHR32120">
    <property type="entry name" value="SMALL RIBOSOMAL SUBUNIT BIOGENESIS GTPASE RSGA"/>
    <property type="match status" value="1"/>
</dbReference>
<dbReference type="PANTHER" id="PTHR32120:SF11">
    <property type="entry name" value="SMALL RIBOSOMAL SUBUNIT BIOGENESIS GTPASE RSGA 1, MITOCHONDRIAL-RELATED"/>
    <property type="match status" value="1"/>
</dbReference>
<dbReference type="GO" id="GO:0046872">
    <property type="term" value="F:metal ion binding"/>
    <property type="evidence" value="ECO:0007669"/>
    <property type="project" value="UniProtKB-KW"/>
</dbReference>
<evidence type="ECO:0000256" key="3">
    <source>
        <dbReference type="ARBA" id="ARBA00022723"/>
    </source>
</evidence>
<keyword evidence="7 10" id="KW-0862">Zinc</keyword>
<evidence type="ECO:0000259" key="11">
    <source>
        <dbReference type="PROSITE" id="PS50936"/>
    </source>
</evidence>
<dbReference type="PROSITE" id="PS50936">
    <property type="entry name" value="ENGC_GTPASE"/>
    <property type="match status" value="1"/>
</dbReference>
<keyword evidence="9 10" id="KW-0342">GTP-binding</keyword>
<keyword evidence="14" id="KW-1185">Reference proteome</keyword>
<dbReference type="GO" id="GO:0019843">
    <property type="term" value="F:rRNA binding"/>
    <property type="evidence" value="ECO:0007669"/>
    <property type="project" value="UniProtKB-KW"/>
</dbReference>
<evidence type="ECO:0000256" key="10">
    <source>
        <dbReference type="HAMAP-Rule" id="MF_01820"/>
    </source>
</evidence>
<evidence type="ECO:0000256" key="7">
    <source>
        <dbReference type="ARBA" id="ARBA00022833"/>
    </source>
</evidence>
<protein>
    <recommendedName>
        <fullName evidence="10">Small ribosomal subunit biogenesis GTPase RsgA</fullName>
        <ecNumber evidence="10">3.6.1.-</ecNumber>
    </recommendedName>
</protein>
<evidence type="ECO:0000256" key="9">
    <source>
        <dbReference type="ARBA" id="ARBA00023134"/>
    </source>
</evidence>
<proteinExistence type="inferred from homology"/>
<dbReference type="InterPro" id="IPR010914">
    <property type="entry name" value="RsgA_GTPase_dom"/>
</dbReference>
<gene>
    <name evidence="10" type="primary">rsgA</name>
    <name evidence="13" type="ORF">AJ81_04155</name>
</gene>
<dbReference type="HAMAP" id="MF_01820">
    <property type="entry name" value="GTPase_RsgA"/>
    <property type="match status" value="1"/>
</dbReference>
<feature type="domain" description="CP-type G" evidence="12">
    <location>
        <begin position="67"/>
        <end position="227"/>
    </location>
</feature>
<comment type="cofactor">
    <cofactor evidence="10">
        <name>Zn(2+)</name>
        <dbReference type="ChEBI" id="CHEBI:29105"/>
    </cofactor>
    <text evidence="10">Binds 1 zinc ion per subunit.</text>
</comment>
<sequence length="292" mass="33249">MDIRNRGVVVKFMSNALIVEDINTKERIRCVLRGRFRLTDLKPVVGDIVEYVRVHDIGVVESILKRKNELPKPKIANVDQVVCVYTLRRPEVPLLVLDKLLVLVEEANLNALIVLNKIDLLTEEDEQRKRLFLETYSKLYPVVMTSAKTKHGIDQLVEHFKDKTSVFAGPSGVGKSSLLNVICPGANLKTQEVSEKLERGRHTTTAAELLHLPFGGLVADTPGFSLIEVDHIRADKLKYYFKEIREHGNCLFKDCNHIDEPGCKIKELVEEGVIARSRYENYLEIYKEVSEK</sequence>
<evidence type="ECO:0000259" key="12">
    <source>
        <dbReference type="PROSITE" id="PS51721"/>
    </source>
</evidence>
<evidence type="ECO:0000256" key="4">
    <source>
        <dbReference type="ARBA" id="ARBA00022730"/>
    </source>
</evidence>
<keyword evidence="8 10" id="KW-0694">RNA-binding</keyword>
<feature type="binding site" evidence="10">
    <location>
        <position position="257"/>
    </location>
    <ligand>
        <name>Zn(2+)</name>
        <dbReference type="ChEBI" id="CHEBI:29105"/>
    </ligand>
</feature>
<dbReference type="SUPFAM" id="SSF52540">
    <property type="entry name" value="P-loop containing nucleoside triphosphate hydrolases"/>
    <property type="match status" value="1"/>
</dbReference>
<dbReference type="Gene3D" id="3.40.50.300">
    <property type="entry name" value="P-loop containing nucleotide triphosphate hydrolases"/>
    <property type="match status" value="1"/>
</dbReference>
<feature type="domain" description="EngC GTPase" evidence="11">
    <location>
        <begin position="76"/>
        <end position="225"/>
    </location>
</feature>
<dbReference type="CDD" id="cd01854">
    <property type="entry name" value="YjeQ_EngC"/>
    <property type="match status" value="1"/>
</dbReference>
<keyword evidence="4 10" id="KW-0699">rRNA-binding</keyword>
<dbReference type="EMBL" id="CP007141">
    <property type="protein sequence ID" value="AJC73530.1"/>
    <property type="molecule type" value="Genomic_DNA"/>
</dbReference>
<evidence type="ECO:0000313" key="14">
    <source>
        <dbReference type="Proteomes" id="UP000077469"/>
    </source>
</evidence>
<keyword evidence="6 10" id="KW-0378">Hydrolase</keyword>
<dbReference type="GO" id="GO:0042274">
    <property type="term" value="P:ribosomal small subunit biogenesis"/>
    <property type="evidence" value="ECO:0007669"/>
    <property type="project" value="UniProtKB-UniRule"/>
</dbReference>
<evidence type="ECO:0000256" key="6">
    <source>
        <dbReference type="ARBA" id="ARBA00022801"/>
    </source>
</evidence>
<dbReference type="InterPro" id="IPR031944">
    <property type="entry name" value="RsgA_N"/>
</dbReference>
<comment type="subunit">
    <text evidence="10">Monomer. Associates with 30S ribosomal subunit, binds 16S rRNA.</text>
</comment>
<accession>A0A0X1KQQ6</accession>
<dbReference type="GO" id="GO:0005525">
    <property type="term" value="F:GTP binding"/>
    <property type="evidence" value="ECO:0007669"/>
    <property type="project" value="UniProtKB-UniRule"/>
</dbReference>
<evidence type="ECO:0000256" key="5">
    <source>
        <dbReference type="ARBA" id="ARBA00022741"/>
    </source>
</evidence>
<dbReference type="GO" id="GO:0003924">
    <property type="term" value="F:GTPase activity"/>
    <property type="evidence" value="ECO:0007669"/>
    <property type="project" value="UniProtKB-UniRule"/>
</dbReference>